<keyword evidence="1" id="KW-1133">Transmembrane helix</keyword>
<dbReference type="OrthoDB" id="291969at2"/>
<dbReference type="Proteomes" id="UP000320672">
    <property type="component" value="Chromosome"/>
</dbReference>
<evidence type="ECO:0000313" key="3">
    <source>
        <dbReference type="Proteomes" id="UP000320672"/>
    </source>
</evidence>
<keyword evidence="1" id="KW-0812">Transmembrane</keyword>
<sequence length="142" mass="15177">MSEMIMSDSQEPTPSSPDSVDVFVATLAEGDGYAKPIRTGSPFVSDPPEVYARARLAIQMRREFEAGMWRNTASGATLASGLLLFFVVVAMWVFPPGALLIAGLGGLMGLLGLTSVYPRWSLGFLLGHVGLFVATFGRTVSF</sequence>
<name>A0A517MKD4_9BACT</name>
<dbReference type="RefSeq" id="WP_145353413.1">
    <property type="nucleotide sequence ID" value="NZ_CP036262.1"/>
</dbReference>
<protein>
    <recommendedName>
        <fullName evidence="4">Transmembrane protein</fullName>
    </recommendedName>
</protein>
<dbReference type="KEGG" id="rml:FF011L_41320"/>
<reference evidence="2 3" key="1">
    <citation type="submission" date="2019-02" db="EMBL/GenBank/DDBJ databases">
        <title>Deep-cultivation of Planctomycetes and their phenomic and genomic characterization uncovers novel biology.</title>
        <authorList>
            <person name="Wiegand S."/>
            <person name="Jogler M."/>
            <person name="Boedeker C."/>
            <person name="Pinto D."/>
            <person name="Vollmers J."/>
            <person name="Rivas-Marin E."/>
            <person name="Kohn T."/>
            <person name="Peeters S.H."/>
            <person name="Heuer A."/>
            <person name="Rast P."/>
            <person name="Oberbeckmann S."/>
            <person name="Bunk B."/>
            <person name="Jeske O."/>
            <person name="Meyerdierks A."/>
            <person name="Storesund J.E."/>
            <person name="Kallscheuer N."/>
            <person name="Luecker S."/>
            <person name="Lage O.M."/>
            <person name="Pohl T."/>
            <person name="Merkel B.J."/>
            <person name="Hornburger P."/>
            <person name="Mueller R.-W."/>
            <person name="Bruemmer F."/>
            <person name="Labrenz M."/>
            <person name="Spormann A.M."/>
            <person name="Op den Camp H."/>
            <person name="Overmann J."/>
            <person name="Amann R."/>
            <person name="Jetten M.S.M."/>
            <person name="Mascher T."/>
            <person name="Medema M.H."/>
            <person name="Devos D.P."/>
            <person name="Kaster A.-K."/>
            <person name="Ovreas L."/>
            <person name="Rohde M."/>
            <person name="Galperin M.Y."/>
            <person name="Jogler C."/>
        </authorList>
    </citation>
    <scope>NUCLEOTIDE SEQUENCE [LARGE SCALE GENOMIC DNA]</scope>
    <source>
        <strain evidence="2 3">FF011L</strain>
    </source>
</reference>
<feature type="transmembrane region" description="Helical" evidence="1">
    <location>
        <begin position="68"/>
        <end position="92"/>
    </location>
</feature>
<dbReference type="EMBL" id="CP036262">
    <property type="protein sequence ID" value="QDS95338.1"/>
    <property type="molecule type" value="Genomic_DNA"/>
</dbReference>
<feature type="transmembrane region" description="Helical" evidence="1">
    <location>
        <begin position="124"/>
        <end position="141"/>
    </location>
</feature>
<keyword evidence="1" id="KW-0472">Membrane</keyword>
<evidence type="ECO:0008006" key="4">
    <source>
        <dbReference type="Google" id="ProtNLM"/>
    </source>
</evidence>
<evidence type="ECO:0000256" key="1">
    <source>
        <dbReference type="SAM" id="Phobius"/>
    </source>
</evidence>
<accession>A0A517MKD4</accession>
<organism evidence="2 3">
    <name type="scientific">Roseimaritima multifibrata</name>
    <dbReference type="NCBI Taxonomy" id="1930274"/>
    <lineage>
        <taxon>Bacteria</taxon>
        <taxon>Pseudomonadati</taxon>
        <taxon>Planctomycetota</taxon>
        <taxon>Planctomycetia</taxon>
        <taxon>Pirellulales</taxon>
        <taxon>Pirellulaceae</taxon>
        <taxon>Roseimaritima</taxon>
    </lineage>
</organism>
<feature type="transmembrane region" description="Helical" evidence="1">
    <location>
        <begin position="98"/>
        <end position="117"/>
    </location>
</feature>
<evidence type="ECO:0000313" key="2">
    <source>
        <dbReference type="EMBL" id="QDS95338.1"/>
    </source>
</evidence>
<keyword evidence="3" id="KW-1185">Reference proteome</keyword>
<proteinExistence type="predicted"/>
<dbReference type="AlphaFoldDB" id="A0A517MKD4"/>
<gene>
    <name evidence="2" type="ORF">FF011L_41320</name>
</gene>